<dbReference type="PANTHER" id="PTHR10907:SF47">
    <property type="entry name" value="REGUCALCIN"/>
    <property type="match status" value="1"/>
</dbReference>
<feature type="domain" description="SMP-30/Gluconolactonase/LRE-like region" evidence="2">
    <location>
        <begin position="19"/>
        <end position="260"/>
    </location>
</feature>
<dbReference type="Pfam" id="PF08450">
    <property type="entry name" value="SGL"/>
    <property type="match status" value="1"/>
</dbReference>
<organism evidence="3 4">
    <name type="scientific">Chitinophaga pollutisoli</name>
    <dbReference type="NCBI Taxonomy" id="3133966"/>
    <lineage>
        <taxon>Bacteria</taxon>
        <taxon>Pseudomonadati</taxon>
        <taxon>Bacteroidota</taxon>
        <taxon>Chitinophagia</taxon>
        <taxon>Chitinophagales</taxon>
        <taxon>Chitinophagaceae</taxon>
        <taxon>Chitinophaga</taxon>
    </lineage>
</organism>
<comment type="similarity">
    <text evidence="1">Belongs to the SMP-30/CGR1 family.</text>
</comment>
<evidence type="ECO:0000313" key="3">
    <source>
        <dbReference type="EMBL" id="WZN40323.1"/>
    </source>
</evidence>
<protein>
    <submittedName>
        <fullName evidence="3">SMP-30/gluconolactonase/LRE family protein</fullName>
        <ecNumber evidence="3">3.1.1.99</ecNumber>
    </submittedName>
</protein>
<dbReference type="PRINTS" id="PR01790">
    <property type="entry name" value="SMP30FAMILY"/>
</dbReference>
<dbReference type="EC" id="3.1.1.99" evidence="3"/>
<name>A0ABZ2YLG2_9BACT</name>
<evidence type="ECO:0000313" key="4">
    <source>
        <dbReference type="Proteomes" id="UP001485459"/>
    </source>
</evidence>
<dbReference type="SUPFAM" id="SSF63829">
    <property type="entry name" value="Calcium-dependent phosphotriesterase"/>
    <property type="match status" value="1"/>
</dbReference>
<accession>A0ABZ2YLG2</accession>
<dbReference type="PANTHER" id="PTHR10907">
    <property type="entry name" value="REGUCALCIN"/>
    <property type="match status" value="1"/>
</dbReference>
<dbReference type="EMBL" id="CP149822">
    <property type="protein sequence ID" value="WZN40323.1"/>
    <property type="molecule type" value="Genomic_DNA"/>
</dbReference>
<gene>
    <name evidence="3" type="ORF">WJU16_20360</name>
</gene>
<dbReference type="InterPro" id="IPR013658">
    <property type="entry name" value="SGL"/>
</dbReference>
<reference evidence="4" key="1">
    <citation type="submission" date="2024-03" db="EMBL/GenBank/DDBJ databases">
        <title>Chitinophaga horti sp. nov., isolated from garden soil.</title>
        <authorList>
            <person name="Lee D.S."/>
            <person name="Han D.M."/>
            <person name="Baek J.H."/>
            <person name="Choi D.G."/>
            <person name="Jeon J.H."/>
            <person name="Jeon C.O."/>
        </authorList>
    </citation>
    <scope>NUCLEOTIDE SEQUENCE [LARGE SCALE GENOMIC DNA]</scope>
    <source>
        <strain evidence="4">GPA1</strain>
    </source>
</reference>
<dbReference type="InterPro" id="IPR005511">
    <property type="entry name" value="SMP-30"/>
</dbReference>
<dbReference type="RefSeq" id="WP_341835246.1">
    <property type="nucleotide sequence ID" value="NZ_CP149822.1"/>
</dbReference>
<evidence type="ECO:0000256" key="1">
    <source>
        <dbReference type="ARBA" id="ARBA00008853"/>
    </source>
</evidence>
<evidence type="ECO:0000259" key="2">
    <source>
        <dbReference type="Pfam" id="PF08450"/>
    </source>
</evidence>
<keyword evidence="3" id="KW-0378">Hydrolase</keyword>
<dbReference type="Gene3D" id="2.120.10.30">
    <property type="entry name" value="TolB, C-terminal domain"/>
    <property type="match status" value="1"/>
</dbReference>
<dbReference type="InterPro" id="IPR011042">
    <property type="entry name" value="6-blade_b-propeller_TolB-like"/>
</dbReference>
<proteinExistence type="inferred from homology"/>
<dbReference type="GO" id="GO:0016787">
    <property type="term" value="F:hydrolase activity"/>
    <property type="evidence" value="ECO:0007669"/>
    <property type="project" value="UniProtKB-KW"/>
</dbReference>
<sequence length="292" mass="31580">MKMHERIVASRWIEAGLMLGESPRWDAAYERWIWVDIAAGKVFTREESTGEIRSWSPGDHVSLALPESRNHLLIAQQGGIFFLDLQNGDITPVTDLGITWDGLRCNDGAADAQGRLWIGTTAFDHRPGGGDLYVIDGDLRAEVRYPAVACSNGVTWSPDGSTMYYTDSLARTIVAFDFLPDGTLRHERVIITIPPADGVPDGMACDAEGMLWIALWGGFGVGRYNPATGERIGFVEVPVPNATACCFGGEQLDQLVITTAAKETDLSQYPLAGDLFTAKPGVAGLPASSTDF</sequence>
<keyword evidence="4" id="KW-1185">Reference proteome</keyword>
<dbReference type="Proteomes" id="UP001485459">
    <property type="component" value="Chromosome"/>
</dbReference>